<evidence type="ECO:0000256" key="1">
    <source>
        <dbReference type="PROSITE-ProRule" id="PRU00047"/>
    </source>
</evidence>
<dbReference type="InterPro" id="IPR036875">
    <property type="entry name" value="Znf_CCHC_sf"/>
</dbReference>
<dbReference type="OrthoDB" id="2272416at2759"/>
<keyword evidence="1" id="KW-0479">Metal-binding</keyword>
<name>A0A5N6P2I8_9ASTR</name>
<dbReference type="PANTHER" id="PTHR34482">
    <property type="entry name" value="DNA DAMAGE-INDUCIBLE PROTEIN 1-LIKE"/>
    <property type="match status" value="1"/>
</dbReference>
<accession>A0A5N6P2I8</accession>
<comment type="caution">
    <text evidence="4">The sequence shown here is derived from an EMBL/GenBank/DDBJ whole genome shotgun (WGS) entry which is preliminary data.</text>
</comment>
<dbReference type="Gene3D" id="4.10.60.10">
    <property type="entry name" value="Zinc finger, CCHC-type"/>
    <property type="match status" value="1"/>
</dbReference>
<dbReference type="GO" id="GO:0003676">
    <property type="term" value="F:nucleic acid binding"/>
    <property type="evidence" value="ECO:0007669"/>
    <property type="project" value="InterPro"/>
</dbReference>
<evidence type="ECO:0000313" key="4">
    <source>
        <dbReference type="EMBL" id="KAD5802861.1"/>
    </source>
</evidence>
<dbReference type="AlphaFoldDB" id="A0A5N6P2I8"/>
<feature type="compositionally biased region" description="Polar residues" evidence="2">
    <location>
        <begin position="58"/>
        <end position="78"/>
    </location>
</feature>
<feature type="domain" description="CCHC-type" evidence="3">
    <location>
        <begin position="316"/>
        <end position="331"/>
    </location>
</feature>
<evidence type="ECO:0000313" key="5">
    <source>
        <dbReference type="Proteomes" id="UP000326396"/>
    </source>
</evidence>
<dbReference type="SUPFAM" id="SSF57756">
    <property type="entry name" value="Retrovirus zinc finger-like domains"/>
    <property type="match status" value="1"/>
</dbReference>
<dbReference type="Proteomes" id="UP000326396">
    <property type="component" value="Linkage Group LG15"/>
</dbReference>
<dbReference type="Pfam" id="PF00098">
    <property type="entry name" value="zf-CCHC"/>
    <property type="match status" value="1"/>
</dbReference>
<gene>
    <name evidence="4" type="ORF">E3N88_14221</name>
</gene>
<reference evidence="4 5" key="1">
    <citation type="submission" date="2019-05" db="EMBL/GenBank/DDBJ databases">
        <title>Mikania micrantha, genome provides insights into the molecular mechanism of rapid growth.</title>
        <authorList>
            <person name="Liu B."/>
        </authorList>
    </citation>
    <scope>NUCLEOTIDE SEQUENCE [LARGE SCALE GENOMIC DNA]</scope>
    <source>
        <strain evidence="4">NLD-2019</strain>
        <tissue evidence="4">Leaf</tissue>
    </source>
</reference>
<keyword evidence="1" id="KW-0863">Zinc-finger</keyword>
<dbReference type="SMART" id="SM00343">
    <property type="entry name" value="ZnF_C2HC"/>
    <property type="match status" value="2"/>
</dbReference>
<feature type="region of interest" description="Disordered" evidence="2">
    <location>
        <begin position="54"/>
        <end position="78"/>
    </location>
</feature>
<dbReference type="PANTHER" id="PTHR34482:SF36">
    <property type="entry name" value="RETROTRANSPOSON GAG DOMAIN-CONTAINING PROTEIN"/>
    <property type="match status" value="1"/>
</dbReference>
<organism evidence="4 5">
    <name type="scientific">Mikania micrantha</name>
    <name type="common">bitter vine</name>
    <dbReference type="NCBI Taxonomy" id="192012"/>
    <lineage>
        <taxon>Eukaryota</taxon>
        <taxon>Viridiplantae</taxon>
        <taxon>Streptophyta</taxon>
        <taxon>Embryophyta</taxon>
        <taxon>Tracheophyta</taxon>
        <taxon>Spermatophyta</taxon>
        <taxon>Magnoliopsida</taxon>
        <taxon>eudicotyledons</taxon>
        <taxon>Gunneridae</taxon>
        <taxon>Pentapetalae</taxon>
        <taxon>asterids</taxon>
        <taxon>campanulids</taxon>
        <taxon>Asterales</taxon>
        <taxon>Asteraceae</taxon>
        <taxon>Asteroideae</taxon>
        <taxon>Heliantheae alliance</taxon>
        <taxon>Eupatorieae</taxon>
        <taxon>Mikania</taxon>
    </lineage>
</organism>
<keyword evidence="5" id="KW-1185">Reference proteome</keyword>
<feature type="compositionally biased region" description="Polar residues" evidence="2">
    <location>
        <begin position="1"/>
        <end position="15"/>
    </location>
</feature>
<keyword evidence="1" id="KW-0862">Zinc</keyword>
<evidence type="ECO:0000256" key="2">
    <source>
        <dbReference type="SAM" id="MobiDB-lite"/>
    </source>
</evidence>
<protein>
    <recommendedName>
        <fullName evidence="3">CCHC-type domain-containing protein</fullName>
    </recommendedName>
</protein>
<dbReference type="Pfam" id="PF19259">
    <property type="entry name" value="Ty3_capsid"/>
    <property type="match status" value="1"/>
</dbReference>
<feature type="region of interest" description="Disordered" evidence="2">
    <location>
        <begin position="1"/>
        <end position="24"/>
    </location>
</feature>
<dbReference type="InterPro" id="IPR045358">
    <property type="entry name" value="Ty3_capsid"/>
</dbReference>
<sequence length="366" mass="41093">MSRNHNFGGPSTNTRGLKRTHTDANEPVIQKAELQEIIAKEIKDAIPTIIAAMKDNENSNPENTVTKGKEVSGSNNENTKASKGAVVALRWLEKIEAVIAISKCAEEDMVLYASNSFKDGALEWWNSIIQTKGRTNAYAMTWESFRDLVTRKFCPMNEKEQIERKLLTHRMVGAGHREYTSKYFEYARLVPHLVTPESNLISCYIWGLVSEIRDMVKAAMPQTIDSAVELAGLLTDGMVRTQEEKKSLETIQKVNQSSKKHVGKFERKEGGSGVIPRCKMCGKNHLGKCLRPKICSHCKLTGHTVDECRKKKMVTCFNCNEQGHYRTECPKLIKASGVSGAGELQVDLFNQIKEAQKQAKEDENKQ</sequence>
<dbReference type="InterPro" id="IPR001878">
    <property type="entry name" value="Znf_CCHC"/>
</dbReference>
<dbReference type="PROSITE" id="PS50158">
    <property type="entry name" value="ZF_CCHC"/>
    <property type="match status" value="1"/>
</dbReference>
<dbReference type="EMBL" id="SZYD01000007">
    <property type="protein sequence ID" value="KAD5802861.1"/>
    <property type="molecule type" value="Genomic_DNA"/>
</dbReference>
<dbReference type="GO" id="GO:0008270">
    <property type="term" value="F:zinc ion binding"/>
    <property type="evidence" value="ECO:0007669"/>
    <property type="project" value="UniProtKB-KW"/>
</dbReference>
<evidence type="ECO:0000259" key="3">
    <source>
        <dbReference type="PROSITE" id="PS50158"/>
    </source>
</evidence>
<proteinExistence type="predicted"/>